<feature type="binding site" evidence="11">
    <location>
        <begin position="124"/>
        <end position="129"/>
    </location>
    <ligand>
        <name>ATP</name>
        <dbReference type="ChEBI" id="CHEBI:30616"/>
    </ligand>
</feature>
<feature type="binding site" evidence="11">
    <location>
        <position position="82"/>
    </location>
    <ligand>
        <name>ATP</name>
        <dbReference type="ChEBI" id="CHEBI:30616"/>
    </ligand>
</feature>
<dbReference type="Gene3D" id="1.20.120.790">
    <property type="entry name" value="Heat shock protein 90, C-terminal domain"/>
    <property type="match status" value="1"/>
</dbReference>
<keyword evidence="3 10" id="KW-0963">Cytoplasm</keyword>
<keyword evidence="14" id="KW-1185">Reference proteome</keyword>
<dbReference type="PRINTS" id="PR00775">
    <property type="entry name" value="HEATSHOCK90"/>
</dbReference>
<evidence type="ECO:0000259" key="12">
    <source>
        <dbReference type="SMART" id="SM00387"/>
    </source>
</evidence>
<evidence type="ECO:0000256" key="3">
    <source>
        <dbReference type="ARBA" id="ARBA00022490"/>
    </source>
</evidence>
<dbReference type="Proteomes" id="UP000653472">
    <property type="component" value="Unassembled WGS sequence"/>
</dbReference>
<name>A0A969WBR5_9GAMM</name>
<dbReference type="PANTHER" id="PTHR11528">
    <property type="entry name" value="HEAT SHOCK PROTEIN 90 FAMILY MEMBER"/>
    <property type="match status" value="1"/>
</dbReference>
<gene>
    <name evidence="10 13" type="primary">htpG</name>
    <name evidence="13" type="ORF">G7Y82_09460</name>
</gene>
<evidence type="ECO:0000256" key="2">
    <source>
        <dbReference type="ARBA" id="ARBA00008239"/>
    </source>
</evidence>
<dbReference type="FunFam" id="3.30.565.10:FF:000009">
    <property type="entry name" value="Molecular chaperone HtpG"/>
    <property type="match status" value="1"/>
</dbReference>
<keyword evidence="4 10" id="KW-0547">Nucleotide-binding</keyword>
<comment type="function">
    <text evidence="8 10">Molecular chaperone. Has ATPase activity.</text>
</comment>
<dbReference type="SUPFAM" id="SSF110942">
    <property type="entry name" value="HSP90 C-terminal domain"/>
    <property type="match status" value="1"/>
</dbReference>
<feature type="domain" description="Histidine kinase/HSP90-like ATPase" evidence="12">
    <location>
        <begin position="30"/>
        <end position="183"/>
    </location>
</feature>
<keyword evidence="5 10" id="KW-0067">ATP-binding</keyword>
<evidence type="ECO:0000313" key="13">
    <source>
        <dbReference type="EMBL" id="NKF22546.1"/>
    </source>
</evidence>
<organism evidence="13 14">
    <name type="scientific">Solimonas marina</name>
    <dbReference type="NCBI Taxonomy" id="2714601"/>
    <lineage>
        <taxon>Bacteria</taxon>
        <taxon>Pseudomonadati</taxon>
        <taxon>Pseudomonadota</taxon>
        <taxon>Gammaproteobacteria</taxon>
        <taxon>Nevskiales</taxon>
        <taxon>Nevskiaceae</taxon>
        <taxon>Solimonas</taxon>
    </lineage>
</organism>
<dbReference type="Pfam" id="PF13589">
    <property type="entry name" value="HATPase_c_3"/>
    <property type="match status" value="1"/>
</dbReference>
<dbReference type="SMART" id="SM00387">
    <property type="entry name" value="HATPase_c"/>
    <property type="match status" value="1"/>
</dbReference>
<dbReference type="GO" id="GO:0016887">
    <property type="term" value="F:ATP hydrolysis activity"/>
    <property type="evidence" value="ECO:0007669"/>
    <property type="project" value="InterPro"/>
</dbReference>
<feature type="binding site" evidence="11">
    <location>
        <position position="87"/>
    </location>
    <ligand>
        <name>ATP</name>
        <dbReference type="ChEBI" id="CHEBI:30616"/>
    </ligand>
</feature>
<feature type="region of interest" description="C" evidence="10">
    <location>
        <begin position="542"/>
        <end position="624"/>
    </location>
</feature>
<evidence type="ECO:0000256" key="10">
    <source>
        <dbReference type="HAMAP-Rule" id="MF_00505"/>
    </source>
</evidence>
<dbReference type="Gene3D" id="3.30.565.10">
    <property type="entry name" value="Histidine kinase-like ATPase, C-terminal domain"/>
    <property type="match status" value="1"/>
</dbReference>
<dbReference type="GO" id="GO:0051082">
    <property type="term" value="F:unfolded protein binding"/>
    <property type="evidence" value="ECO:0007669"/>
    <property type="project" value="UniProtKB-UniRule"/>
</dbReference>
<proteinExistence type="inferred from homology"/>
<dbReference type="FunFam" id="3.30.230.80:FF:000002">
    <property type="entry name" value="Molecular chaperone HtpG"/>
    <property type="match status" value="1"/>
</dbReference>
<dbReference type="InterPro" id="IPR001404">
    <property type="entry name" value="Hsp90_fam"/>
</dbReference>
<evidence type="ECO:0000256" key="6">
    <source>
        <dbReference type="ARBA" id="ARBA00023016"/>
    </source>
</evidence>
<evidence type="ECO:0000256" key="11">
    <source>
        <dbReference type="PIRSR" id="PIRSR002583-1"/>
    </source>
</evidence>
<evidence type="ECO:0000256" key="8">
    <source>
        <dbReference type="ARBA" id="ARBA00058590"/>
    </source>
</evidence>
<dbReference type="SUPFAM" id="SSF54211">
    <property type="entry name" value="Ribosomal protein S5 domain 2-like"/>
    <property type="match status" value="1"/>
</dbReference>
<evidence type="ECO:0000256" key="4">
    <source>
        <dbReference type="ARBA" id="ARBA00022741"/>
    </source>
</evidence>
<keyword evidence="7 10" id="KW-0143">Chaperone</keyword>
<evidence type="ECO:0000256" key="1">
    <source>
        <dbReference type="ARBA" id="ARBA00004496"/>
    </source>
</evidence>
<dbReference type="InterPro" id="IPR020575">
    <property type="entry name" value="Hsp90_N"/>
</dbReference>
<dbReference type="InterPro" id="IPR037196">
    <property type="entry name" value="HSP90_C"/>
</dbReference>
<dbReference type="NCBIfam" id="NF003555">
    <property type="entry name" value="PRK05218.1"/>
    <property type="match status" value="1"/>
</dbReference>
<feature type="region of interest" description="A; substrate-binding" evidence="10">
    <location>
        <begin position="1"/>
        <end position="328"/>
    </location>
</feature>
<dbReference type="Gene3D" id="3.30.230.80">
    <property type="match status" value="1"/>
</dbReference>
<evidence type="ECO:0000256" key="5">
    <source>
        <dbReference type="ARBA" id="ARBA00022840"/>
    </source>
</evidence>
<dbReference type="AlphaFoldDB" id="A0A969WBR5"/>
<dbReference type="SUPFAM" id="SSF55874">
    <property type="entry name" value="ATPase domain of HSP90 chaperone/DNA topoisomerase II/histidine kinase"/>
    <property type="match status" value="1"/>
</dbReference>
<keyword evidence="6 10" id="KW-0346">Stress response</keyword>
<evidence type="ECO:0000256" key="9">
    <source>
        <dbReference type="ARBA" id="ARBA00070675"/>
    </source>
</evidence>
<dbReference type="EMBL" id="JAAVXB010000004">
    <property type="protein sequence ID" value="NKF22546.1"/>
    <property type="molecule type" value="Genomic_DNA"/>
</dbReference>
<evidence type="ECO:0000256" key="7">
    <source>
        <dbReference type="ARBA" id="ARBA00023186"/>
    </source>
</evidence>
<feature type="binding site" evidence="11">
    <location>
        <position position="95"/>
    </location>
    <ligand>
        <name>ATP</name>
        <dbReference type="ChEBI" id="CHEBI:30616"/>
    </ligand>
</feature>
<dbReference type="GO" id="GO:0005524">
    <property type="term" value="F:ATP binding"/>
    <property type="evidence" value="ECO:0007669"/>
    <property type="project" value="UniProtKB-UniRule"/>
</dbReference>
<comment type="caution">
    <text evidence="10">Lacks conserved residue(s) required for the propagation of feature annotation.</text>
</comment>
<protein>
    <recommendedName>
        <fullName evidence="9 10">Chaperone protein HtpG</fullName>
    </recommendedName>
    <alternativeName>
        <fullName evidence="10">Heat shock protein HtpG</fullName>
    </alternativeName>
    <alternativeName>
        <fullName evidence="10">High temperature protein G</fullName>
    </alternativeName>
</protein>
<feature type="binding site" evidence="11">
    <location>
        <position position="328"/>
    </location>
    <ligand>
        <name>ATP</name>
        <dbReference type="ChEBI" id="CHEBI:30616"/>
    </ligand>
</feature>
<dbReference type="Pfam" id="PF00183">
    <property type="entry name" value="HSP90"/>
    <property type="match status" value="1"/>
</dbReference>
<feature type="binding site" evidence="11">
    <location>
        <position position="173"/>
    </location>
    <ligand>
        <name>ATP</name>
        <dbReference type="ChEBI" id="CHEBI:30616"/>
    </ligand>
</feature>
<dbReference type="GO" id="GO:0005737">
    <property type="term" value="C:cytoplasm"/>
    <property type="evidence" value="ECO:0007669"/>
    <property type="project" value="UniProtKB-SubCell"/>
</dbReference>
<comment type="subcellular location">
    <subcellularLocation>
        <location evidence="1 10">Cytoplasm</location>
    </subcellularLocation>
</comment>
<comment type="caution">
    <text evidence="13">The sequence shown here is derived from an EMBL/GenBank/DDBJ whole genome shotgun (WGS) entry which is preliminary data.</text>
</comment>
<feature type="binding site" evidence="11">
    <location>
        <position position="37"/>
    </location>
    <ligand>
        <name>ATP</name>
        <dbReference type="ChEBI" id="CHEBI:30616"/>
    </ligand>
</feature>
<feature type="binding site" evidence="11">
    <location>
        <position position="41"/>
    </location>
    <ligand>
        <name>ATP</name>
        <dbReference type="ChEBI" id="CHEBI:30616"/>
    </ligand>
</feature>
<dbReference type="Gene3D" id="3.40.50.11260">
    <property type="match status" value="1"/>
</dbReference>
<dbReference type="PIRSF" id="PIRSF002583">
    <property type="entry name" value="Hsp90"/>
    <property type="match status" value="1"/>
</dbReference>
<dbReference type="InterPro" id="IPR020568">
    <property type="entry name" value="Ribosomal_Su5_D2-typ_SF"/>
</dbReference>
<dbReference type="GO" id="GO:0140662">
    <property type="term" value="F:ATP-dependent protein folding chaperone"/>
    <property type="evidence" value="ECO:0007669"/>
    <property type="project" value="InterPro"/>
</dbReference>
<comment type="subunit">
    <text evidence="10">Homodimer.</text>
</comment>
<evidence type="ECO:0000313" key="14">
    <source>
        <dbReference type="Proteomes" id="UP000653472"/>
    </source>
</evidence>
<feature type="binding site" evidence="11">
    <location>
        <begin position="102"/>
        <end position="103"/>
    </location>
    <ligand>
        <name>ATP</name>
        <dbReference type="ChEBI" id="CHEBI:30616"/>
    </ligand>
</feature>
<dbReference type="RefSeq" id="WP_168147797.1">
    <property type="nucleotide sequence ID" value="NZ_JAAVXB010000004.1"/>
</dbReference>
<dbReference type="PROSITE" id="PS00298">
    <property type="entry name" value="HSP90"/>
    <property type="match status" value="1"/>
</dbReference>
<comment type="similarity">
    <text evidence="2 10">Belongs to the heat shock protein 90 family.</text>
</comment>
<dbReference type="InterPro" id="IPR019805">
    <property type="entry name" value="Heat_shock_protein_90_CS"/>
</dbReference>
<dbReference type="HAMAP" id="MF_00505">
    <property type="entry name" value="HSP90"/>
    <property type="match status" value="1"/>
</dbReference>
<sequence>MTVETGPQKHEFQTEVRHLLQLMIHSLYSNKEIFLRELISNASDACDKLRFAAIADASLLGSDELAVQLIPDADAGTLTIKDNGIGMSHDDVIDNLGTIARSGTRKFMESLSGDQKKDSQLIGQFGVGFYSAFIVADKVTVRTKRADAEAVSWESDGQGEFTIEPSDKTDRGTEVVLHLRDDDKEFLEPMRLSALVRKYSDHISLPIKLANDKGEIETINQARAFWARPKSELKDEDYKQFYEQLTHDYTAPLAYAHHKVEGTIEYTSLLYIPARAPFDLWDREQSRGVQLYVKRVFIMDKAAELLPPYLRFVRGVVDTPDLPLNVSREILQGNRTVEKIKNALVKRVLDLLDDMAANRPDDYATFWQTFGPVLKEGLVEDQANQARIAKLCRFHSTASPDKADVGLEAYVARMPAEQDGIYYLTADTLAAARNSPHLEGFRARNFEVLLLTDRIDEWVVSHLTEFEGKKLESVARASKDLESKIETPEKARLEGEYQDVVERLTKVLGERVEAVRLSSRLTESPSCLVAGEYALSRRLEEMLKRAGEAAPASRPILELNPTHPLVEKLKTVKDDDSFADLGELLFGQAQLAEGGQLDDPSAFVKRLNKLLLGGVPDAGRIIVG</sequence>
<dbReference type="CDD" id="cd16927">
    <property type="entry name" value="HATPase_Hsp90-like"/>
    <property type="match status" value="1"/>
</dbReference>
<dbReference type="InterPro" id="IPR036890">
    <property type="entry name" value="HATPase_C_sf"/>
</dbReference>
<dbReference type="InterPro" id="IPR003594">
    <property type="entry name" value="HATPase_dom"/>
</dbReference>
<accession>A0A969WBR5</accession>
<reference evidence="13" key="1">
    <citation type="submission" date="2020-03" db="EMBL/GenBank/DDBJ databases">
        <title>Solimonas marina sp. nov., isolated from deep seawater of the Pacific Ocean.</title>
        <authorList>
            <person name="Liu X."/>
            <person name="Lai Q."/>
            <person name="Sun F."/>
            <person name="Gai Y."/>
            <person name="Li G."/>
            <person name="Shao Z."/>
        </authorList>
    </citation>
    <scope>NUCLEOTIDE SEQUENCE</scope>
    <source>
        <strain evidence="13">C16B3</strain>
    </source>
</reference>